<sequence>MLPLLPHPDPDVRSAAAFVLATATGGVLGVSAALHDRLTVEDDPRVRVSVILAIAQLAREHGDEHAPAWARRLWSDTGRPPEIRIGAALAWLCLVDDPAPAELVALLTDPTTELYGDQLQQVPWIRPVDSRSGLRRCIHDMLTPDVPWNRTRSGGQQPESAITK</sequence>
<name>A0A1J4P4U3_9ACTN</name>
<feature type="transmembrane region" description="Helical" evidence="1">
    <location>
        <begin position="12"/>
        <end position="34"/>
    </location>
</feature>
<evidence type="ECO:0000313" key="2">
    <source>
        <dbReference type="EMBL" id="OIJ69801.1"/>
    </source>
</evidence>
<keyword evidence="1" id="KW-0812">Transmembrane</keyword>
<gene>
    <name evidence="2" type="ORF">WN71_000825</name>
</gene>
<accession>A0A1J4P4U3</accession>
<evidence type="ECO:0008006" key="4">
    <source>
        <dbReference type="Google" id="ProtNLM"/>
    </source>
</evidence>
<keyword evidence="1" id="KW-0472">Membrane</keyword>
<keyword evidence="1" id="KW-1133">Transmembrane helix</keyword>
<comment type="caution">
    <text evidence="2">The sequence shown here is derived from an EMBL/GenBank/DDBJ whole genome shotgun (WGS) entry which is preliminary data.</text>
</comment>
<dbReference type="SUPFAM" id="SSF48371">
    <property type="entry name" value="ARM repeat"/>
    <property type="match status" value="1"/>
</dbReference>
<evidence type="ECO:0000313" key="3">
    <source>
        <dbReference type="Proteomes" id="UP000034196"/>
    </source>
</evidence>
<dbReference type="EMBL" id="LAVA02000002">
    <property type="protein sequence ID" value="OIJ69801.1"/>
    <property type="molecule type" value="Genomic_DNA"/>
</dbReference>
<evidence type="ECO:0000256" key="1">
    <source>
        <dbReference type="SAM" id="Phobius"/>
    </source>
</evidence>
<dbReference type="STRING" id="1428628.WN71_000825"/>
<protein>
    <recommendedName>
        <fullName evidence="4">HEAT repeat domain-containing protein</fullName>
    </recommendedName>
</protein>
<dbReference type="Proteomes" id="UP000034196">
    <property type="component" value="Unassembled WGS sequence"/>
</dbReference>
<proteinExistence type="predicted"/>
<organism evidence="2 3">
    <name type="scientific">Streptomyces mangrovisoli</name>
    <dbReference type="NCBI Taxonomy" id="1428628"/>
    <lineage>
        <taxon>Bacteria</taxon>
        <taxon>Bacillati</taxon>
        <taxon>Actinomycetota</taxon>
        <taxon>Actinomycetes</taxon>
        <taxon>Kitasatosporales</taxon>
        <taxon>Streptomycetaceae</taxon>
        <taxon>Streptomyces</taxon>
    </lineage>
</organism>
<dbReference type="InterPro" id="IPR016024">
    <property type="entry name" value="ARM-type_fold"/>
</dbReference>
<dbReference type="Gene3D" id="1.25.10.10">
    <property type="entry name" value="Leucine-rich Repeat Variant"/>
    <property type="match status" value="1"/>
</dbReference>
<keyword evidence="3" id="KW-1185">Reference proteome</keyword>
<dbReference type="AlphaFoldDB" id="A0A1J4P4U3"/>
<reference evidence="2" key="1">
    <citation type="submission" date="2016-10" db="EMBL/GenBank/DDBJ databases">
        <title>Genome sequence of Streptomyces mangrovisoli MUSC 149.</title>
        <authorList>
            <person name="Lee L.-H."/>
            <person name="Ser H.-L."/>
        </authorList>
    </citation>
    <scope>NUCLEOTIDE SEQUENCE [LARGE SCALE GENOMIC DNA]</scope>
    <source>
        <strain evidence="2">MUSC 149</strain>
    </source>
</reference>
<dbReference type="InterPro" id="IPR011989">
    <property type="entry name" value="ARM-like"/>
</dbReference>